<evidence type="ECO:0000256" key="1">
    <source>
        <dbReference type="SAM" id="MobiDB-lite"/>
    </source>
</evidence>
<feature type="compositionally biased region" description="Basic and acidic residues" evidence="1">
    <location>
        <begin position="151"/>
        <end position="164"/>
    </location>
</feature>
<dbReference type="InterPro" id="IPR036388">
    <property type="entry name" value="WH-like_DNA-bd_sf"/>
</dbReference>
<reference evidence="3 4" key="1">
    <citation type="journal article" date="2017" name="Gigascience">
        <title>Draft genome of the honey bee ectoparasitic mite, Tropilaelaps mercedesae, is shaped by the parasitic life history.</title>
        <authorList>
            <person name="Dong X."/>
            <person name="Armstrong S.D."/>
            <person name="Xia D."/>
            <person name="Makepeace B.L."/>
            <person name="Darby A.C."/>
            <person name="Kadowaki T."/>
        </authorList>
    </citation>
    <scope>NUCLEOTIDE SEQUENCE [LARGE SCALE GENOMIC DNA]</scope>
    <source>
        <strain evidence="3">Wuxi-XJTLU</strain>
    </source>
</reference>
<dbReference type="InParanoid" id="A0A1V9XLR0"/>
<dbReference type="Proteomes" id="UP000192247">
    <property type="component" value="Unassembled WGS sequence"/>
</dbReference>
<dbReference type="Gene3D" id="1.10.10.10">
    <property type="entry name" value="Winged helix-like DNA-binding domain superfamily/Winged helix DNA-binding domain"/>
    <property type="match status" value="1"/>
</dbReference>
<dbReference type="Pfam" id="PF00538">
    <property type="entry name" value="Linker_histone"/>
    <property type="match status" value="1"/>
</dbReference>
<name>A0A1V9XLR0_9ACAR</name>
<feature type="region of interest" description="Disordered" evidence="1">
    <location>
        <begin position="67"/>
        <end position="246"/>
    </location>
</feature>
<evidence type="ECO:0000313" key="3">
    <source>
        <dbReference type="EMBL" id="OQR74439.1"/>
    </source>
</evidence>
<proteinExistence type="predicted"/>
<feature type="compositionally biased region" description="Polar residues" evidence="1">
    <location>
        <begin position="167"/>
        <end position="179"/>
    </location>
</feature>
<feature type="compositionally biased region" description="Basic residues" evidence="1">
    <location>
        <begin position="213"/>
        <end position="224"/>
    </location>
</feature>
<dbReference type="SMART" id="SM00526">
    <property type="entry name" value="H15"/>
    <property type="match status" value="1"/>
</dbReference>
<gene>
    <name evidence="3" type="ORF">BIW11_09070</name>
</gene>
<dbReference type="GO" id="GO:0000786">
    <property type="term" value="C:nucleosome"/>
    <property type="evidence" value="ECO:0007669"/>
    <property type="project" value="InterPro"/>
</dbReference>
<accession>A0A1V9XLR0</accession>
<dbReference type="GO" id="GO:0006334">
    <property type="term" value="P:nucleosome assembly"/>
    <property type="evidence" value="ECO:0007669"/>
    <property type="project" value="InterPro"/>
</dbReference>
<dbReference type="InterPro" id="IPR036390">
    <property type="entry name" value="WH_DNA-bd_sf"/>
</dbReference>
<comment type="caution">
    <text evidence="3">The sequence shown here is derived from an EMBL/GenBank/DDBJ whole genome shotgun (WGS) entry which is preliminary data.</text>
</comment>
<dbReference type="InterPro" id="IPR005818">
    <property type="entry name" value="Histone_H1/H5_H15"/>
</dbReference>
<evidence type="ECO:0000259" key="2">
    <source>
        <dbReference type="PROSITE" id="PS51504"/>
    </source>
</evidence>
<protein>
    <recommendedName>
        <fullName evidence="2">H15 domain-containing protein</fullName>
    </recommendedName>
</protein>
<dbReference type="OrthoDB" id="10070184at2759"/>
<evidence type="ECO:0000313" key="4">
    <source>
        <dbReference type="Proteomes" id="UP000192247"/>
    </source>
</evidence>
<feature type="compositionally biased region" description="Basic and acidic residues" evidence="1">
    <location>
        <begin position="115"/>
        <end position="140"/>
    </location>
</feature>
<dbReference type="PROSITE" id="PS51504">
    <property type="entry name" value="H15"/>
    <property type="match status" value="1"/>
</dbReference>
<feature type="domain" description="H15" evidence="2">
    <location>
        <begin position="9"/>
        <end position="89"/>
    </location>
</feature>
<keyword evidence="4" id="KW-1185">Reference proteome</keyword>
<sequence length="246" mass="26696">MGSQQKMTMKPSTSDLIMNTIREMPPDKKGHSVISVKKAIIDANPDNNNTAFVTRFNKAINTMLEKNLLTRPKGSVDSKGATGRIKLGESKPHKEKQKGSVQTEKENEGTSSKKATKEKGNEENISKKSAAGKDGKDPKKNPKKPTVKKAAKVDNDDAPVEKRNNTKKASTAETVNSSGEDAKKEKPKKVQIQNSNTKQQENDEGPAEEPKKPKAGPKSRTGRGKKADEPVEGEPATKKTKGKGKN</sequence>
<dbReference type="AlphaFoldDB" id="A0A1V9XLR0"/>
<dbReference type="EMBL" id="MNPL01007981">
    <property type="protein sequence ID" value="OQR74439.1"/>
    <property type="molecule type" value="Genomic_DNA"/>
</dbReference>
<feature type="compositionally biased region" description="Basic residues" evidence="1">
    <location>
        <begin position="141"/>
        <end position="150"/>
    </location>
</feature>
<dbReference type="SUPFAM" id="SSF46785">
    <property type="entry name" value="Winged helix' DNA-binding domain"/>
    <property type="match status" value="1"/>
</dbReference>
<organism evidence="3 4">
    <name type="scientific">Tropilaelaps mercedesae</name>
    <dbReference type="NCBI Taxonomy" id="418985"/>
    <lineage>
        <taxon>Eukaryota</taxon>
        <taxon>Metazoa</taxon>
        <taxon>Ecdysozoa</taxon>
        <taxon>Arthropoda</taxon>
        <taxon>Chelicerata</taxon>
        <taxon>Arachnida</taxon>
        <taxon>Acari</taxon>
        <taxon>Parasitiformes</taxon>
        <taxon>Mesostigmata</taxon>
        <taxon>Gamasina</taxon>
        <taxon>Dermanyssoidea</taxon>
        <taxon>Laelapidae</taxon>
        <taxon>Tropilaelaps</taxon>
    </lineage>
</organism>
<dbReference type="GO" id="GO:0003677">
    <property type="term" value="F:DNA binding"/>
    <property type="evidence" value="ECO:0007669"/>
    <property type="project" value="InterPro"/>
</dbReference>